<dbReference type="InterPro" id="IPR018062">
    <property type="entry name" value="HTH_AraC-typ_CS"/>
</dbReference>
<dbReference type="InterPro" id="IPR018060">
    <property type="entry name" value="HTH_AraC"/>
</dbReference>
<dbReference type="InterPro" id="IPR009057">
    <property type="entry name" value="Homeodomain-like_sf"/>
</dbReference>
<keyword evidence="4" id="KW-1133">Transmembrane helix</keyword>
<dbReference type="SMART" id="SM00342">
    <property type="entry name" value="HTH_ARAC"/>
    <property type="match status" value="1"/>
</dbReference>
<accession>A0A437PMX1</accession>
<keyword evidence="1" id="KW-0805">Transcription regulation</keyword>
<dbReference type="PROSITE" id="PS01124">
    <property type="entry name" value="HTH_ARAC_FAMILY_2"/>
    <property type="match status" value="1"/>
</dbReference>
<evidence type="ECO:0000313" key="6">
    <source>
        <dbReference type="EMBL" id="RVU23424.1"/>
    </source>
</evidence>
<proteinExistence type="predicted"/>
<evidence type="ECO:0000256" key="3">
    <source>
        <dbReference type="ARBA" id="ARBA00023163"/>
    </source>
</evidence>
<evidence type="ECO:0000256" key="2">
    <source>
        <dbReference type="ARBA" id="ARBA00023125"/>
    </source>
</evidence>
<dbReference type="PROSITE" id="PS00041">
    <property type="entry name" value="HTH_ARAC_FAMILY_1"/>
    <property type="match status" value="1"/>
</dbReference>
<comment type="caution">
    <text evidence="6">The sequence shown here is derived from an EMBL/GenBank/DDBJ whole genome shotgun (WGS) entry which is preliminary data.</text>
</comment>
<feature type="transmembrane region" description="Helical" evidence="4">
    <location>
        <begin position="132"/>
        <end position="152"/>
    </location>
</feature>
<dbReference type="SUPFAM" id="SSF46689">
    <property type="entry name" value="Homeodomain-like"/>
    <property type="match status" value="1"/>
</dbReference>
<dbReference type="AlphaFoldDB" id="A0A437PMX1"/>
<feature type="transmembrane region" description="Helical" evidence="4">
    <location>
        <begin position="75"/>
        <end position="96"/>
    </location>
</feature>
<keyword evidence="3" id="KW-0804">Transcription</keyword>
<evidence type="ECO:0000256" key="4">
    <source>
        <dbReference type="SAM" id="Phobius"/>
    </source>
</evidence>
<dbReference type="Gene3D" id="1.10.10.60">
    <property type="entry name" value="Homeodomain-like"/>
    <property type="match status" value="1"/>
</dbReference>
<evidence type="ECO:0000259" key="5">
    <source>
        <dbReference type="PROSITE" id="PS01124"/>
    </source>
</evidence>
<dbReference type="GO" id="GO:0003700">
    <property type="term" value="F:DNA-binding transcription factor activity"/>
    <property type="evidence" value="ECO:0007669"/>
    <property type="project" value="InterPro"/>
</dbReference>
<dbReference type="GO" id="GO:0043565">
    <property type="term" value="F:sequence-specific DNA binding"/>
    <property type="evidence" value="ECO:0007669"/>
    <property type="project" value="InterPro"/>
</dbReference>
<dbReference type="Pfam" id="PF12833">
    <property type="entry name" value="HTH_18"/>
    <property type="match status" value="1"/>
</dbReference>
<name>A0A437PMX1_9BACT</name>
<dbReference type="PANTHER" id="PTHR43280:SF29">
    <property type="entry name" value="ARAC-FAMILY TRANSCRIPTIONAL REGULATOR"/>
    <property type="match status" value="1"/>
</dbReference>
<keyword evidence="4" id="KW-0472">Membrane</keyword>
<reference evidence="6 7" key="1">
    <citation type="submission" date="2019-01" db="EMBL/GenBank/DDBJ databases">
        <authorList>
            <person name="Chen W.-M."/>
        </authorList>
    </citation>
    <scope>NUCLEOTIDE SEQUENCE [LARGE SCALE GENOMIC DNA]</scope>
    <source>
        <strain evidence="6 7">FSY-15</strain>
    </source>
</reference>
<keyword evidence="2" id="KW-0238">DNA-binding</keyword>
<keyword evidence="4" id="KW-0812">Transmembrane</keyword>
<feature type="transmembrane region" description="Helical" evidence="4">
    <location>
        <begin position="207"/>
        <end position="229"/>
    </location>
</feature>
<evidence type="ECO:0000313" key="7">
    <source>
        <dbReference type="Proteomes" id="UP000282832"/>
    </source>
</evidence>
<gene>
    <name evidence="6" type="ORF">EOJ36_10090</name>
</gene>
<evidence type="ECO:0000256" key="1">
    <source>
        <dbReference type="ARBA" id="ARBA00023015"/>
    </source>
</evidence>
<feature type="transmembrane region" description="Helical" evidence="4">
    <location>
        <begin position="164"/>
        <end position="187"/>
    </location>
</feature>
<protein>
    <submittedName>
        <fullName evidence="6">Helix-turn-helix domain-containing protein</fullName>
    </submittedName>
</protein>
<feature type="transmembrane region" description="Helical" evidence="4">
    <location>
        <begin position="12"/>
        <end position="33"/>
    </location>
</feature>
<dbReference type="PANTHER" id="PTHR43280">
    <property type="entry name" value="ARAC-FAMILY TRANSCRIPTIONAL REGULATOR"/>
    <property type="match status" value="1"/>
</dbReference>
<sequence>MVAFHRRNTTDNIFLALYFASNTFYALTIQSFFTAELRWIVNLTFPYFILLNQNSGVFLWLYLKKKFYPNLKLSKWDFLHFLPSIFIFVNSSPYIFLNLVEKTYYLDLFFKSHGANISFPTLFIEYKYQTGYRMLATVGYSVFGIINFLILFRTKKLPQLLPFEIKYIVGLLLVSLIYYLSSLFVMYQIGDSIVRKVLMETNYAGLFIYARLSYFGLIVFNFFFPQIIFQSLNSTKEPKVKKSNLELDEKVLPNYDLDAIERQLDEYLQTKPFLKPGFSLYQFAEETKLPSHQLSYYLKVRFNQNFNDFKNQLRIEYAIEQLDLGMAKSHTLETISQNCGFRSRTNFVDAFKKITGKTPSDYLKK</sequence>
<dbReference type="EMBL" id="SACY01000005">
    <property type="protein sequence ID" value="RVU23424.1"/>
    <property type="molecule type" value="Genomic_DNA"/>
</dbReference>
<organism evidence="6 7">
    <name type="scientific">Sandaracinomonas limnophila</name>
    <dbReference type="NCBI Taxonomy" id="1862386"/>
    <lineage>
        <taxon>Bacteria</taxon>
        <taxon>Pseudomonadati</taxon>
        <taxon>Bacteroidota</taxon>
        <taxon>Cytophagia</taxon>
        <taxon>Cytophagales</taxon>
        <taxon>Flectobacillaceae</taxon>
        <taxon>Sandaracinomonas</taxon>
    </lineage>
</organism>
<dbReference type="Proteomes" id="UP000282832">
    <property type="component" value="Unassembled WGS sequence"/>
</dbReference>
<feature type="domain" description="HTH araC/xylS-type" evidence="5">
    <location>
        <begin position="258"/>
        <end position="365"/>
    </location>
</feature>
<keyword evidence="7" id="KW-1185">Reference proteome</keyword>
<feature type="transmembrane region" description="Helical" evidence="4">
    <location>
        <begin position="45"/>
        <end position="63"/>
    </location>
</feature>